<dbReference type="InterPro" id="IPR000611">
    <property type="entry name" value="NPY_rcpt"/>
</dbReference>
<dbReference type="Proteomes" id="UP001177023">
    <property type="component" value="Unassembled WGS sequence"/>
</dbReference>
<name>A0AA36D8I0_9BILA</name>
<evidence type="ECO:0000256" key="4">
    <source>
        <dbReference type="ARBA" id="ARBA00022989"/>
    </source>
</evidence>
<keyword evidence="8" id="KW-0807">Transducer</keyword>
<evidence type="ECO:0000256" key="2">
    <source>
        <dbReference type="ARBA" id="ARBA00010663"/>
    </source>
</evidence>
<evidence type="ECO:0000256" key="9">
    <source>
        <dbReference type="SAM" id="Phobius"/>
    </source>
</evidence>
<keyword evidence="3 9" id="KW-0812">Transmembrane</keyword>
<feature type="transmembrane region" description="Helical" evidence="9">
    <location>
        <begin position="101"/>
        <end position="127"/>
    </location>
</feature>
<evidence type="ECO:0000313" key="11">
    <source>
        <dbReference type="EMBL" id="CAJ0583073.1"/>
    </source>
</evidence>
<evidence type="ECO:0000256" key="6">
    <source>
        <dbReference type="ARBA" id="ARBA00023136"/>
    </source>
</evidence>
<dbReference type="EMBL" id="CATQJA010002665">
    <property type="protein sequence ID" value="CAJ0583073.1"/>
    <property type="molecule type" value="Genomic_DNA"/>
</dbReference>
<feature type="transmembrane region" description="Helical" evidence="9">
    <location>
        <begin position="139"/>
        <end position="160"/>
    </location>
</feature>
<dbReference type="GO" id="GO:0043005">
    <property type="term" value="C:neuron projection"/>
    <property type="evidence" value="ECO:0007669"/>
    <property type="project" value="TreeGrafter"/>
</dbReference>
<protein>
    <recommendedName>
        <fullName evidence="10">G-protein coupled receptors family 1 profile domain-containing protein</fullName>
    </recommendedName>
</protein>
<evidence type="ECO:0000256" key="1">
    <source>
        <dbReference type="ARBA" id="ARBA00004141"/>
    </source>
</evidence>
<dbReference type="InterPro" id="IPR000276">
    <property type="entry name" value="GPCR_Rhodpsn"/>
</dbReference>
<dbReference type="PANTHER" id="PTHR24235">
    <property type="entry name" value="NEUROPEPTIDE Y RECEPTOR"/>
    <property type="match status" value="1"/>
</dbReference>
<comment type="subcellular location">
    <subcellularLocation>
        <location evidence="1">Membrane</location>
        <topology evidence="1">Multi-pass membrane protein</topology>
    </subcellularLocation>
</comment>
<keyword evidence="12" id="KW-1185">Reference proteome</keyword>
<feature type="non-terminal residue" evidence="11">
    <location>
        <position position="370"/>
    </location>
</feature>
<dbReference type="PANTHER" id="PTHR24235:SF13">
    <property type="entry name" value="G-PROTEIN COUPLED RECEPTORS FAMILY 1 PROFILE DOMAIN-CONTAINING PROTEIN"/>
    <property type="match status" value="1"/>
</dbReference>
<dbReference type="CDD" id="cd15203">
    <property type="entry name" value="7tmA_NPYR-like"/>
    <property type="match status" value="1"/>
</dbReference>
<feature type="transmembrane region" description="Helical" evidence="9">
    <location>
        <begin position="186"/>
        <end position="209"/>
    </location>
</feature>
<dbReference type="Pfam" id="PF00001">
    <property type="entry name" value="7tm_1"/>
    <property type="match status" value="1"/>
</dbReference>
<feature type="transmembrane region" description="Helical" evidence="9">
    <location>
        <begin position="64"/>
        <end position="89"/>
    </location>
</feature>
<accession>A0AA36D8I0</accession>
<sequence length="370" mass="43018">MDDAVNSTANDTMQCTQELQMDDIYKYGLIFAYGVVGILSLVGNLVVVLIVICRREMRTATNIFISSVSVADLVITLFSLWASPLAYYYRHWYFGEAMCYLVYMVQGASLMWAPLALAAIAVDRYLLVANPFRQQLTPCSCLMVIVAIWAGGFMVLSPIFTHLRYYDWGPCHKYCIEQWDPQFNRLYYGVFVLFIRSFLPLTVISWCHYRIASILSSQNSKLQKHRSTTTIGASLDIRRKQRLQKLLLSMVLIFAVSSLPMDIFNVYQDVELNFKFNLYPQRIIDVLYYFSHWLAMTGTLLNPLIYAWWNDNFRRQIKLIFQEIRGVRQPPFHSSLHEKSRTEKNHDRVTEQQIVLHCADGEDESNDIQI</sequence>
<reference evidence="11" key="1">
    <citation type="submission" date="2023-06" db="EMBL/GenBank/DDBJ databases">
        <authorList>
            <person name="Delattre M."/>
        </authorList>
    </citation>
    <scope>NUCLEOTIDE SEQUENCE</scope>
    <source>
        <strain evidence="11">AF72</strain>
    </source>
</reference>
<dbReference type="GO" id="GO:0042923">
    <property type="term" value="F:neuropeptide binding"/>
    <property type="evidence" value="ECO:0007669"/>
    <property type="project" value="TreeGrafter"/>
</dbReference>
<comment type="caution">
    <text evidence="11">The sequence shown here is derived from an EMBL/GenBank/DDBJ whole genome shotgun (WGS) entry which is preliminary data.</text>
</comment>
<dbReference type="PRINTS" id="PR00237">
    <property type="entry name" value="GPCRRHODOPSN"/>
</dbReference>
<feature type="domain" description="G-protein coupled receptors family 1 profile" evidence="10">
    <location>
        <begin position="43"/>
        <end position="306"/>
    </location>
</feature>
<keyword evidence="4 9" id="KW-1133">Transmembrane helix</keyword>
<evidence type="ECO:0000256" key="7">
    <source>
        <dbReference type="ARBA" id="ARBA00023170"/>
    </source>
</evidence>
<organism evidence="11 12">
    <name type="scientific">Mesorhabditis spiculigera</name>
    <dbReference type="NCBI Taxonomy" id="96644"/>
    <lineage>
        <taxon>Eukaryota</taxon>
        <taxon>Metazoa</taxon>
        <taxon>Ecdysozoa</taxon>
        <taxon>Nematoda</taxon>
        <taxon>Chromadorea</taxon>
        <taxon>Rhabditida</taxon>
        <taxon>Rhabditina</taxon>
        <taxon>Rhabditomorpha</taxon>
        <taxon>Rhabditoidea</taxon>
        <taxon>Rhabditidae</taxon>
        <taxon>Mesorhabditinae</taxon>
        <taxon>Mesorhabditis</taxon>
    </lineage>
</organism>
<dbReference type="GO" id="GO:0005886">
    <property type="term" value="C:plasma membrane"/>
    <property type="evidence" value="ECO:0007669"/>
    <property type="project" value="TreeGrafter"/>
</dbReference>
<dbReference type="PRINTS" id="PR01012">
    <property type="entry name" value="NRPEPTIDEYR"/>
</dbReference>
<dbReference type="Gene3D" id="1.20.1070.10">
    <property type="entry name" value="Rhodopsin 7-helix transmembrane proteins"/>
    <property type="match status" value="1"/>
</dbReference>
<dbReference type="AlphaFoldDB" id="A0AA36D8I0"/>
<feature type="transmembrane region" description="Helical" evidence="9">
    <location>
        <begin position="246"/>
        <end position="267"/>
    </location>
</feature>
<dbReference type="SUPFAM" id="SSF81321">
    <property type="entry name" value="Family A G protein-coupled receptor-like"/>
    <property type="match status" value="1"/>
</dbReference>
<keyword evidence="7" id="KW-0675">Receptor</keyword>
<dbReference type="InterPro" id="IPR017452">
    <property type="entry name" value="GPCR_Rhodpsn_7TM"/>
</dbReference>
<evidence type="ECO:0000259" key="10">
    <source>
        <dbReference type="PROSITE" id="PS50262"/>
    </source>
</evidence>
<proteinExistence type="inferred from homology"/>
<evidence type="ECO:0000256" key="3">
    <source>
        <dbReference type="ARBA" id="ARBA00022692"/>
    </source>
</evidence>
<evidence type="ECO:0000313" key="12">
    <source>
        <dbReference type="Proteomes" id="UP001177023"/>
    </source>
</evidence>
<dbReference type="GO" id="GO:0004983">
    <property type="term" value="F:neuropeptide Y receptor activity"/>
    <property type="evidence" value="ECO:0007669"/>
    <property type="project" value="InterPro"/>
</dbReference>
<dbReference type="PROSITE" id="PS50262">
    <property type="entry name" value="G_PROTEIN_RECEP_F1_2"/>
    <property type="match status" value="1"/>
</dbReference>
<keyword evidence="6 9" id="KW-0472">Membrane</keyword>
<evidence type="ECO:0000256" key="8">
    <source>
        <dbReference type="ARBA" id="ARBA00023224"/>
    </source>
</evidence>
<comment type="similarity">
    <text evidence="2">Belongs to the G-protein coupled receptor 1 family.</text>
</comment>
<feature type="transmembrane region" description="Helical" evidence="9">
    <location>
        <begin position="287"/>
        <end position="309"/>
    </location>
</feature>
<keyword evidence="5" id="KW-0297">G-protein coupled receptor</keyword>
<gene>
    <name evidence="11" type="ORF">MSPICULIGERA_LOCUS21187</name>
</gene>
<feature type="transmembrane region" description="Helical" evidence="9">
    <location>
        <begin position="30"/>
        <end position="52"/>
    </location>
</feature>
<evidence type="ECO:0000256" key="5">
    <source>
        <dbReference type="ARBA" id="ARBA00023040"/>
    </source>
</evidence>